<organism evidence="2 3">
    <name type="scientific">Verruconis gallopava</name>
    <dbReference type="NCBI Taxonomy" id="253628"/>
    <lineage>
        <taxon>Eukaryota</taxon>
        <taxon>Fungi</taxon>
        <taxon>Dikarya</taxon>
        <taxon>Ascomycota</taxon>
        <taxon>Pezizomycotina</taxon>
        <taxon>Dothideomycetes</taxon>
        <taxon>Pleosporomycetidae</taxon>
        <taxon>Venturiales</taxon>
        <taxon>Sympoventuriaceae</taxon>
        <taxon>Verruconis</taxon>
    </lineage>
</organism>
<evidence type="ECO:0000256" key="1">
    <source>
        <dbReference type="SAM" id="MobiDB-lite"/>
    </source>
</evidence>
<evidence type="ECO:0000313" key="2">
    <source>
        <dbReference type="EMBL" id="KIW05692.1"/>
    </source>
</evidence>
<dbReference type="HOGENOM" id="CLU_1442127_0_0_1"/>
<sequence>MLTCSLRSCFASGSRHSWSCPLAEAPLRPSYTPDANNTPVYPAACSWLPRRSTVATSEQRKNKTRPSVAVVHARNHMIVWAPAPLAFAGPVRGQQAERFLHRTNQPRRQVTAASASFFTRSNHEMWADAKSGLLMARQLHARSIPAPAPTSALRAESDRRQRNTGQSREKRRVWRCVPASWPRDPPEM</sequence>
<dbReference type="VEuPathDB" id="FungiDB:PV09_03554"/>
<dbReference type="Proteomes" id="UP000053259">
    <property type="component" value="Unassembled WGS sequence"/>
</dbReference>
<dbReference type="GeneID" id="27311527"/>
<keyword evidence="3" id="KW-1185">Reference proteome</keyword>
<dbReference type="AlphaFoldDB" id="A0A0D1YYB1"/>
<dbReference type="InParanoid" id="A0A0D1YYB1"/>
<dbReference type="RefSeq" id="XP_016215561.1">
    <property type="nucleotide sequence ID" value="XM_016356768.1"/>
</dbReference>
<accession>A0A0D1YYB1</accession>
<feature type="region of interest" description="Disordered" evidence="1">
    <location>
        <begin position="144"/>
        <end position="188"/>
    </location>
</feature>
<name>A0A0D1YYB1_9PEZI</name>
<protein>
    <submittedName>
        <fullName evidence="2">Uncharacterized protein</fullName>
    </submittedName>
</protein>
<proteinExistence type="predicted"/>
<gene>
    <name evidence="2" type="ORF">PV09_03554</name>
</gene>
<dbReference type="EMBL" id="KN847537">
    <property type="protein sequence ID" value="KIW05692.1"/>
    <property type="molecule type" value="Genomic_DNA"/>
</dbReference>
<reference evidence="2 3" key="1">
    <citation type="submission" date="2015-01" db="EMBL/GenBank/DDBJ databases">
        <title>The Genome Sequence of Ochroconis gallopava CBS43764.</title>
        <authorList>
            <consortium name="The Broad Institute Genomics Platform"/>
            <person name="Cuomo C."/>
            <person name="de Hoog S."/>
            <person name="Gorbushina A."/>
            <person name="Stielow B."/>
            <person name="Teixiera M."/>
            <person name="Abouelleil A."/>
            <person name="Chapman S.B."/>
            <person name="Priest M."/>
            <person name="Young S.K."/>
            <person name="Wortman J."/>
            <person name="Nusbaum C."/>
            <person name="Birren B."/>
        </authorList>
    </citation>
    <scope>NUCLEOTIDE SEQUENCE [LARGE SCALE GENOMIC DNA]</scope>
    <source>
        <strain evidence="2 3">CBS 43764</strain>
    </source>
</reference>
<evidence type="ECO:0000313" key="3">
    <source>
        <dbReference type="Proteomes" id="UP000053259"/>
    </source>
</evidence>